<evidence type="ECO:0000313" key="9">
    <source>
        <dbReference type="Proteomes" id="UP001175271"/>
    </source>
</evidence>
<protein>
    <recommendedName>
        <fullName evidence="10">Solute carrier family 13 member 5</fullName>
    </recommendedName>
</protein>
<evidence type="ECO:0000256" key="7">
    <source>
        <dbReference type="SAM" id="Phobius"/>
    </source>
</evidence>
<proteinExistence type="inferred from homology"/>
<organism evidence="8 9">
    <name type="scientific">Steinernema hermaphroditum</name>
    <dbReference type="NCBI Taxonomy" id="289476"/>
    <lineage>
        <taxon>Eukaryota</taxon>
        <taxon>Metazoa</taxon>
        <taxon>Ecdysozoa</taxon>
        <taxon>Nematoda</taxon>
        <taxon>Chromadorea</taxon>
        <taxon>Rhabditida</taxon>
        <taxon>Tylenchina</taxon>
        <taxon>Panagrolaimomorpha</taxon>
        <taxon>Strongyloidoidea</taxon>
        <taxon>Steinernematidae</taxon>
        <taxon>Steinernema</taxon>
    </lineage>
</organism>
<evidence type="ECO:0000256" key="3">
    <source>
        <dbReference type="ARBA" id="ARBA00022692"/>
    </source>
</evidence>
<sequence length="555" mass="61933">MAISETVSHWRASRSWHLCSAAKRQLVCFLLPLILLPFPLLEGSKEAKCAYVVLVMGIFWMTEILPLAVTALLPVIMYPLLGVVTAKKISTEYLSDANFIFFGSLVMAVGVENSNLHERIALRILVSSGSNPRWLMLGFQVATCLLSMWISNTATTAMMVPIAMAVINELEQIRSQSRTPRANKNQVADCEQHIGDDSRSKTPESDENVYKAMLLCICYSASIGGTGTLIGTGPNIVLSDDLNKMYGGLTDVTFISWIWFAIPQMVLSITFCWLWLQFLFIGFRRNLQSEKDEAVHNMLRRKYENLGRMRFNEKLIALVFICLVLLWFFRQPKIIPGWGSLFLEGYVTDGTSAMTAAILLFVLPAENPFIVRVDQAEIKTLMDWNVMKNRFSWSTLLLLGGGYAMAAGVRESGLSDWIGAQMTTITTLPEWIFVLISCAMITALTEFSSNVATASIFLPLLSTIARQNHTNPLLYMLPATLSCSYSFMFPAGTPPNAIVFGSKMLKVIDMAKAGIVLNMFSLVMTVLFTHTYAYWLFNLGDYPSWANRANSTTQA</sequence>
<feature type="region of interest" description="Disordered" evidence="6">
    <location>
        <begin position="177"/>
        <end position="204"/>
    </location>
</feature>
<feature type="transmembrane region" description="Helical" evidence="7">
    <location>
        <begin position="350"/>
        <end position="370"/>
    </location>
</feature>
<feature type="transmembrane region" description="Helical" evidence="7">
    <location>
        <begin position="513"/>
        <end position="537"/>
    </location>
</feature>
<keyword evidence="5 7" id="KW-0472">Membrane</keyword>
<keyword evidence="4 7" id="KW-1133">Transmembrane helix</keyword>
<feature type="compositionally biased region" description="Polar residues" evidence="6">
    <location>
        <begin position="177"/>
        <end position="186"/>
    </location>
</feature>
<comment type="caution">
    <text evidence="8">The sequence shown here is derived from an EMBL/GenBank/DDBJ whole genome shotgun (WGS) entry which is preliminary data.</text>
</comment>
<feature type="transmembrane region" description="Helical" evidence="7">
    <location>
        <begin position="209"/>
        <end position="237"/>
    </location>
</feature>
<feature type="transmembrane region" description="Helical" evidence="7">
    <location>
        <begin position="391"/>
        <end position="409"/>
    </location>
</feature>
<dbReference type="PANTHER" id="PTHR10283">
    <property type="entry name" value="SOLUTE CARRIER FAMILY 13 MEMBER"/>
    <property type="match status" value="1"/>
</dbReference>
<feature type="compositionally biased region" description="Basic and acidic residues" evidence="6">
    <location>
        <begin position="190"/>
        <end position="204"/>
    </location>
</feature>
<dbReference type="GO" id="GO:0015141">
    <property type="term" value="F:succinate transmembrane transporter activity"/>
    <property type="evidence" value="ECO:0007669"/>
    <property type="project" value="TreeGrafter"/>
</dbReference>
<reference evidence="8" key="1">
    <citation type="submission" date="2023-06" db="EMBL/GenBank/DDBJ databases">
        <title>Genomic analysis of the entomopathogenic nematode Steinernema hermaphroditum.</title>
        <authorList>
            <person name="Schwarz E.M."/>
            <person name="Heppert J.K."/>
            <person name="Baniya A."/>
            <person name="Schwartz H.T."/>
            <person name="Tan C.-H."/>
            <person name="Antoshechkin I."/>
            <person name="Sternberg P.W."/>
            <person name="Goodrich-Blair H."/>
            <person name="Dillman A.R."/>
        </authorList>
    </citation>
    <scope>NUCLEOTIDE SEQUENCE</scope>
    <source>
        <strain evidence="8">PS9179</strain>
        <tissue evidence="8">Whole animal</tissue>
    </source>
</reference>
<gene>
    <name evidence="8" type="ORF">QR680_002455</name>
</gene>
<dbReference type="Proteomes" id="UP001175271">
    <property type="component" value="Unassembled WGS sequence"/>
</dbReference>
<dbReference type="PANTHER" id="PTHR10283:SF82">
    <property type="entry name" value="SOLUTE CARRIER FAMILY 13 MEMBER 2"/>
    <property type="match status" value="1"/>
</dbReference>
<comment type="subcellular location">
    <subcellularLocation>
        <location evidence="1">Membrane</location>
        <topology evidence="1">Multi-pass membrane protein</topology>
    </subcellularLocation>
</comment>
<evidence type="ECO:0000256" key="1">
    <source>
        <dbReference type="ARBA" id="ARBA00004141"/>
    </source>
</evidence>
<name>A0AA39LIB0_9BILA</name>
<evidence type="ECO:0000256" key="2">
    <source>
        <dbReference type="ARBA" id="ARBA00006772"/>
    </source>
</evidence>
<feature type="transmembrane region" description="Helical" evidence="7">
    <location>
        <begin position="311"/>
        <end position="330"/>
    </location>
</feature>
<feature type="transmembrane region" description="Helical" evidence="7">
    <location>
        <begin position="257"/>
        <end position="281"/>
    </location>
</feature>
<accession>A0AA39LIB0</accession>
<keyword evidence="3 7" id="KW-0812">Transmembrane</keyword>
<dbReference type="Pfam" id="PF00939">
    <property type="entry name" value="Na_sulph_symp"/>
    <property type="match status" value="1"/>
</dbReference>
<dbReference type="CDD" id="cd01115">
    <property type="entry name" value="SLC13_permease"/>
    <property type="match status" value="1"/>
</dbReference>
<keyword evidence="9" id="KW-1185">Reference proteome</keyword>
<evidence type="ECO:0000256" key="6">
    <source>
        <dbReference type="SAM" id="MobiDB-lite"/>
    </source>
</evidence>
<dbReference type="GO" id="GO:0015137">
    <property type="term" value="F:citrate transmembrane transporter activity"/>
    <property type="evidence" value="ECO:0007669"/>
    <property type="project" value="TreeGrafter"/>
</dbReference>
<evidence type="ECO:0000313" key="8">
    <source>
        <dbReference type="EMBL" id="KAK0398165.1"/>
    </source>
</evidence>
<evidence type="ECO:0008006" key="10">
    <source>
        <dbReference type="Google" id="ProtNLM"/>
    </source>
</evidence>
<evidence type="ECO:0000256" key="5">
    <source>
        <dbReference type="ARBA" id="ARBA00023136"/>
    </source>
</evidence>
<feature type="transmembrane region" description="Helical" evidence="7">
    <location>
        <begin position="473"/>
        <end position="493"/>
    </location>
</feature>
<dbReference type="AlphaFoldDB" id="A0AA39LIB0"/>
<evidence type="ECO:0000256" key="4">
    <source>
        <dbReference type="ARBA" id="ARBA00022989"/>
    </source>
</evidence>
<dbReference type="InterPro" id="IPR001898">
    <property type="entry name" value="SLC13A/DASS"/>
</dbReference>
<feature type="transmembrane region" description="Helical" evidence="7">
    <location>
        <begin position="50"/>
        <end position="81"/>
    </location>
</feature>
<dbReference type="EMBL" id="JAUCMV010000005">
    <property type="protein sequence ID" value="KAK0398165.1"/>
    <property type="molecule type" value="Genomic_DNA"/>
</dbReference>
<comment type="similarity">
    <text evidence="2">Belongs to the SLC13A/DASS transporter (TC 2.A.47) family. NADC subfamily.</text>
</comment>
<feature type="transmembrane region" description="Helical" evidence="7">
    <location>
        <begin position="431"/>
        <end position="461"/>
    </location>
</feature>
<dbReference type="GO" id="GO:0005886">
    <property type="term" value="C:plasma membrane"/>
    <property type="evidence" value="ECO:0007669"/>
    <property type="project" value="TreeGrafter"/>
</dbReference>